<feature type="region of interest" description="Disordered" evidence="1">
    <location>
        <begin position="55"/>
        <end position="93"/>
    </location>
</feature>
<dbReference type="Proteomes" id="UP000233769">
    <property type="component" value="Chromosome tk0001"/>
</dbReference>
<proteinExistence type="predicted"/>
<sequence>MHGAGFAEFSGLISRENRVGTMSRRGIVPPIAGAFALLRFPHLTVISHASMSMMGSPLSELPKEKKTPGPITEPGVFTRCRHGKDELPFREAG</sequence>
<evidence type="ECO:0000256" key="1">
    <source>
        <dbReference type="SAM" id="MobiDB-lite"/>
    </source>
</evidence>
<name>A0A2N9AT58_METEX</name>
<gene>
    <name evidence="2" type="ORF">TK0001_3915</name>
</gene>
<dbReference type="AlphaFoldDB" id="A0A2N9AT58"/>
<evidence type="ECO:0000313" key="3">
    <source>
        <dbReference type="Proteomes" id="UP000233769"/>
    </source>
</evidence>
<protein>
    <submittedName>
        <fullName evidence="2">Uncharacterized protein</fullName>
    </submittedName>
</protein>
<reference evidence="3" key="1">
    <citation type="submission" date="2017-10" db="EMBL/GenBank/DDBJ databases">
        <authorList>
            <person name="Regsiter A."/>
            <person name="William W."/>
        </authorList>
    </citation>
    <scope>NUCLEOTIDE SEQUENCE [LARGE SCALE GENOMIC DNA]</scope>
</reference>
<feature type="compositionally biased region" description="Basic and acidic residues" evidence="1">
    <location>
        <begin position="83"/>
        <end position="93"/>
    </location>
</feature>
<dbReference type="EMBL" id="LT962688">
    <property type="protein sequence ID" value="SOR30517.1"/>
    <property type="molecule type" value="Genomic_DNA"/>
</dbReference>
<organism evidence="2 3">
    <name type="scientific">Methylorubrum extorquens</name>
    <name type="common">Methylobacterium dichloromethanicum</name>
    <name type="synonym">Methylobacterium extorquens</name>
    <dbReference type="NCBI Taxonomy" id="408"/>
    <lineage>
        <taxon>Bacteria</taxon>
        <taxon>Pseudomonadati</taxon>
        <taxon>Pseudomonadota</taxon>
        <taxon>Alphaproteobacteria</taxon>
        <taxon>Hyphomicrobiales</taxon>
        <taxon>Methylobacteriaceae</taxon>
        <taxon>Methylorubrum</taxon>
    </lineage>
</organism>
<accession>A0A2N9AT58</accession>
<evidence type="ECO:0000313" key="2">
    <source>
        <dbReference type="EMBL" id="SOR30517.1"/>
    </source>
</evidence>